<feature type="compositionally biased region" description="Polar residues" evidence="1">
    <location>
        <begin position="166"/>
        <end position="182"/>
    </location>
</feature>
<reference evidence="2 3" key="1">
    <citation type="submission" date="2024-04" db="EMBL/GenBank/DDBJ databases">
        <authorList>
            <consortium name="Genoscope - CEA"/>
            <person name="William W."/>
        </authorList>
    </citation>
    <scope>NUCLEOTIDE SEQUENCE [LARGE SCALE GENOMIC DNA]</scope>
</reference>
<feature type="non-terminal residue" evidence="2">
    <location>
        <position position="381"/>
    </location>
</feature>
<accession>A0AAV2I700</accession>
<proteinExistence type="predicted"/>
<feature type="non-terminal residue" evidence="2">
    <location>
        <position position="1"/>
    </location>
</feature>
<feature type="compositionally biased region" description="Basic and acidic residues" evidence="1">
    <location>
        <begin position="293"/>
        <end position="311"/>
    </location>
</feature>
<keyword evidence="3" id="KW-1185">Reference proteome</keyword>
<feature type="region of interest" description="Disordered" evidence="1">
    <location>
        <begin position="275"/>
        <end position="337"/>
    </location>
</feature>
<dbReference type="AlphaFoldDB" id="A0AAV2I700"/>
<dbReference type="EMBL" id="CAXITT010000444">
    <property type="protein sequence ID" value="CAL1541631.1"/>
    <property type="molecule type" value="Genomic_DNA"/>
</dbReference>
<comment type="caution">
    <text evidence="2">The sequence shown here is derived from an EMBL/GenBank/DDBJ whole genome shotgun (WGS) entry which is preliminary data.</text>
</comment>
<dbReference type="Proteomes" id="UP001497497">
    <property type="component" value="Unassembled WGS sequence"/>
</dbReference>
<gene>
    <name evidence="2" type="ORF">GSLYS_00015237001</name>
</gene>
<sequence>QDGQLLIQRKLQHKEIIRKHKQKLQEQQKLQRELAKACSPVSSVQPFTVDLRMADVVGGKRILPRPQSVQPCVPYWNAGHGQEAGNISSSGGVLSLAEIQKNISQDNSKLLGLLLANSRTKGSLVPLKRCQSASVVEKHSMSCDIGEVFRQQLTSNQLFCDPNRGSDMTEQKTSNPPLHPTYTTISLPSPSIFTMAWPSQASSKTLDSLLSLGGLMLTQQHKRNGGDISPDGSSKRRCMTSLGVREPDNFHPICAGNDGELSRARPYSCPVSWDGLSSQSHVKSPGSGGTPELKAKDVSSAGPRERKEGSKKGQGYSESFKEDNGLKINSSTESQENKFHFVQKPTVINRPINMMHNVSSCPDFQQISRKFEKQEPESRTG</sequence>
<evidence type="ECO:0000256" key="1">
    <source>
        <dbReference type="SAM" id="MobiDB-lite"/>
    </source>
</evidence>
<name>A0AAV2I700_LYMST</name>
<evidence type="ECO:0000313" key="2">
    <source>
        <dbReference type="EMBL" id="CAL1541631.1"/>
    </source>
</evidence>
<evidence type="ECO:0000313" key="3">
    <source>
        <dbReference type="Proteomes" id="UP001497497"/>
    </source>
</evidence>
<protein>
    <submittedName>
        <fullName evidence="2">Uncharacterized protein</fullName>
    </submittedName>
</protein>
<feature type="region of interest" description="Disordered" evidence="1">
    <location>
        <begin position="162"/>
        <end position="182"/>
    </location>
</feature>
<organism evidence="2 3">
    <name type="scientific">Lymnaea stagnalis</name>
    <name type="common">Great pond snail</name>
    <name type="synonym">Helix stagnalis</name>
    <dbReference type="NCBI Taxonomy" id="6523"/>
    <lineage>
        <taxon>Eukaryota</taxon>
        <taxon>Metazoa</taxon>
        <taxon>Spiralia</taxon>
        <taxon>Lophotrochozoa</taxon>
        <taxon>Mollusca</taxon>
        <taxon>Gastropoda</taxon>
        <taxon>Heterobranchia</taxon>
        <taxon>Euthyneura</taxon>
        <taxon>Panpulmonata</taxon>
        <taxon>Hygrophila</taxon>
        <taxon>Lymnaeoidea</taxon>
        <taxon>Lymnaeidae</taxon>
        <taxon>Lymnaea</taxon>
    </lineage>
</organism>